<reference evidence="1" key="1">
    <citation type="journal article" date="2020" name="Nature">
        <title>Giant virus diversity and host interactions through global metagenomics.</title>
        <authorList>
            <person name="Schulz F."/>
            <person name="Roux S."/>
            <person name="Paez-Espino D."/>
            <person name="Jungbluth S."/>
            <person name="Walsh D.A."/>
            <person name="Denef V.J."/>
            <person name="McMahon K.D."/>
            <person name="Konstantinidis K.T."/>
            <person name="Eloe-Fadrosh E.A."/>
            <person name="Kyrpides N.C."/>
            <person name="Woyke T."/>
        </authorList>
    </citation>
    <scope>NUCLEOTIDE SEQUENCE</scope>
    <source>
        <strain evidence="1">GVMAG-M-3300023174-144</strain>
    </source>
</reference>
<evidence type="ECO:0000313" key="1">
    <source>
        <dbReference type="EMBL" id="QHT15058.1"/>
    </source>
</evidence>
<name>A0A6C0DDQ6_9ZZZZ</name>
<protein>
    <submittedName>
        <fullName evidence="1">Uncharacterized protein</fullName>
    </submittedName>
</protein>
<accession>A0A6C0DDQ6</accession>
<dbReference type="AlphaFoldDB" id="A0A6C0DDQ6"/>
<dbReference type="EMBL" id="MN739600">
    <property type="protein sequence ID" value="QHT15058.1"/>
    <property type="molecule type" value="Genomic_DNA"/>
</dbReference>
<proteinExistence type="predicted"/>
<sequence length="56" mass="6311">MSKKITLGKKIGFVIVLLLLVWLVWKIYSSVLSKKKEGYFAPLGEKKESFAPLGKV</sequence>
<organism evidence="1">
    <name type="scientific">viral metagenome</name>
    <dbReference type="NCBI Taxonomy" id="1070528"/>
    <lineage>
        <taxon>unclassified sequences</taxon>
        <taxon>metagenomes</taxon>
        <taxon>organismal metagenomes</taxon>
    </lineage>
</organism>